<dbReference type="GO" id="GO:0009953">
    <property type="term" value="P:dorsal/ventral pattern formation"/>
    <property type="evidence" value="ECO:0007669"/>
    <property type="project" value="TreeGrafter"/>
</dbReference>
<dbReference type="EMBL" id="QCYY01003054">
    <property type="protein sequence ID" value="ROT65694.1"/>
    <property type="molecule type" value="Genomic_DNA"/>
</dbReference>
<evidence type="ECO:0000313" key="4">
    <source>
        <dbReference type="Proteomes" id="UP000283509"/>
    </source>
</evidence>
<dbReference type="Pfam" id="PF00093">
    <property type="entry name" value="VWC"/>
    <property type="match status" value="2"/>
</dbReference>
<evidence type="ECO:0000313" key="3">
    <source>
        <dbReference type="EMBL" id="ROT65694.1"/>
    </source>
</evidence>
<organism evidence="3 4">
    <name type="scientific">Penaeus vannamei</name>
    <name type="common">Whiteleg shrimp</name>
    <name type="synonym">Litopenaeus vannamei</name>
    <dbReference type="NCBI Taxonomy" id="6689"/>
    <lineage>
        <taxon>Eukaryota</taxon>
        <taxon>Metazoa</taxon>
        <taxon>Ecdysozoa</taxon>
        <taxon>Arthropoda</taxon>
        <taxon>Crustacea</taxon>
        <taxon>Multicrustacea</taxon>
        <taxon>Malacostraca</taxon>
        <taxon>Eumalacostraca</taxon>
        <taxon>Eucarida</taxon>
        <taxon>Decapoda</taxon>
        <taxon>Dendrobranchiata</taxon>
        <taxon>Penaeoidea</taxon>
        <taxon>Penaeidae</taxon>
        <taxon>Penaeus</taxon>
    </lineage>
</organism>
<dbReference type="PROSITE" id="PS50184">
    <property type="entry name" value="VWFC_2"/>
    <property type="match status" value="2"/>
</dbReference>
<dbReference type="Gene3D" id="6.20.200.20">
    <property type="match status" value="1"/>
</dbReference>
<accession>A0A3R7QFC6</accession>
<dbReference type="SMART" id="SM00214">
    <property type="entry name" value="VWC"/>
    <property type="match status" value="2"/>
</dbReference>
<comment type="caution">
    <text evidence="3">The sequence shown here is derived from an EMBL/GenBank/DDBJ whole genome shotgun (WGS) entry which is preliminary data.</text>
</comment>
<feature type="compositionally biased region" description="Basic residues" evidence="1">
    <location>
        <begin position="236"/>
        <end position="254"/>
    </location>
</feature>
<dbReference type="PANTHER" id="PTHR46526:SF1">
    <property type="entry name" value="CHORDIN"/>
    <property type="match status" value="1"/>
</dbReference>
<proteinExistence type="predicted"/>
<keyword evidence="4" id="KW-1185">Reference proteome</keyword>
<evidence type="ECO:0000256" key="1">
    <source>
        <dbReference type="SAM" id="MobiDB-lite"/>
    </source>
</evidence>
<sequence>MALGTPASPPPHPPHTQLPRSTRLPAAQANGDSPSLSGGNDVDTGSVCEMNNLRHRVGSKWHPFLAPKGFDTCSVCTCLMSSSSKPYVDCFRSSCPVLPCPESEFVSSPSSCCPVCRETEPEAVLPPAWPEMPNDRQHVISSKQQLEDILRRGGCSRAQSSYENGAEWHPKVAWIGDYNCVTCKCKDGNITCSYLQCPKLNCQDKVQVGQECCLRCANRTSNAPIFESKLRGWPRSSKKNSRKKKGNYRRRNSG</sequence>
<dbReference type="AlphaFoldDB" id="A0A3R7QFC6"/>
<reference evidence="3 4" key="1">
    <citation type="submission" date="2018-04" db="EMBL/GenBank/DDBJ databases">
        <authorList>
            <person name="Zhang X."/>
            <person name="Yuan J."/>
            <person name="Li F."/>
            <person name="Xiang J."/>
        </authorList>
    </citation>
    <scope>NUCLEOTIDE SEQUENCE [LARGE SCALE GENOMIC DNA]</scope>
    <source>
        <tissue evidence="3">Muscle</tissue>
    </source>
</reference>
<feature type="region of interest" description="Disordered" evidence="1">
    <location>
        <begin position="228"/>
        <end position="254"/>
    </location>
</feature>
<evidence type="ECO:0000259" key="2">
    <source>
        <dbReference type="PROSITE" id="PS50184"/>
    </source>
</evidence>
<reference evidence="3 4" key="2">
    <citation type="submission" date="2019-01" db="EMBL/GenBank/DDBJ databases">
        <title>The decoding of complex shrimp genome reveals the adaptation for benthos swimmer, frequently molting mechanism and breeding impact on genome.</title>
        <authorList>
            <person name="Sun Y."/>
            <person name="Gao Y."/>
            <person name="Yu Y."/>
        </authorList>
    </citation>
    <scope>NUCLEOTIDE SEQUENCE [LARGE SCALE GENOMIC DNA]</scope>
    <source>
        <tissue evidence="3">Muscle</tissue>
    </source>
</reference>
<gene>
    <name evidence="3" type="ORF">C7M84_016323</name>
</gene>
<feature type="domain" description="VWFC" evidence="2">
    <location>
        <begin position="46"/>
        <end position="117"/>
    </location>
</feature>
<dbReference type="GO" id="GO:0005615">
    <property type="term" value="C:extracellular space"/>
    <property type="evidence" value="ECO:0007669"/>
    <property type="project" value="TreeGrafter"/>
</dbReference>
<dbReference type="InterPro" id="IPR052278">
    <property type="entry name" value="Chordin-like_regulators"/>
</dbReference>
<dbReference type="GO" id="GO:0030514">
    <property type="term" value="P:negative regulation of BMP signaling pathway"/>
    <property type="evidence" value="ECO:0007669"/>
    <property type="project" value="TreeGrafter"/>
</dbReference>
<feature type="region of interest" description="Disordered" evidence="1">
    <location>
        <begin position="1"/>
        <end position="43"/>
    </location>
</feature>
<dbReference type="PANTHER" id="PTHR46526">
    <property type="entry name" value="CHORDIN"/>
    <property type="match status" value="1"/>
</dbReference>
<dbReference type="STRING" id="6689.A0A3R7QFC6"/>
<dbReference type="SUPFAM" id="SSF57603">
    <property type="entry name" value="FnI-like domain"/>
    <property type="match status" value="2"/>
</dbReference>
<protein>
    <submittedName>
        <fullName evidence="3">Short gastrulation protein</fullName>
    </submittedName>
</protein>
<dbReference type="PROSITE" id="PS01208">
    <property type="entry name" value="VWFC_1"/>
    <property type="match status" value="2"/>
</dbReference>
<dbReference type="InterPro" id="IPR001007">
    <property type="entry name" value="VWF_dom"/>
</dbReference>
<dbReference type="GO" id="GO:0036122">
    <property type="term" value="F:BMP binding"/>
    <property type="evidence" value="ECO:0007669"/>
    <property type="project" value="TreeGrafter"/>
</dbReference>
<feature type="domain" description="VWFC" evidence="2">
    <location>
        <begin position="153"/>
        <end position="217"/>
    </location>
</feature>
<feature type="compositionally biased region" description="Pro residues" evidence="1">
    <location>
        <begin position="7"/>
        <end position="16"/>
    </location>
</feature>
<name>A0A3R7QFC6_PENVA</name>
<dbReference type="Proteomes" id="UP000283509">
    <property type="component" value="Unassembled WGS sequence"/>
</dbReference>